<accession>A0A1H1PVT1</accession>
<dbReference type="EMBL" id="LT629757">
    <property type="protein sequence ID" value="SDS15340.1"/>
    <property type="molecule type" value="Genomic_DNA"/>
</dbReference>
<organism evidence="1 2">
    <name type="scientific">Nocardioides scoriae</name>
    <dbReference type="NCBI Taxonomy" id="642780"/>
    <lineage>
        <taxon>Bacteria</taxon>
        <taxon>Bacillati</taxon>
        <taxon>Actinomycetota</taxon>
        <taxon>Actinomycetes</taxon>
        <taxon>Propionibacteriales</taxon>
        <taxon>Nocardioidaceae</taxon>
        <taxon>Nocardioides</taxon>
    </lineage>
</organism>
<protein>
    <recommendedName>
        <fullName evidence="3">Transcriptional regulator, AbiEi antitoxin, Type IV TA system</fullName>
    </recommendedName>
</protein>
<evidence type="ECO:0008006" key="3">
    <source>
        <dbReference type="Google" id="ProtNLM"/>
    </source>
</evidence>
<gene>
    <name evidence="1" type="ORF">SAMN04488570_1250</name>
</gene>
<evidence type="ECO:0000313" key="2">
    <source>
        <dbReference type="Proteomes" id="UP000198859"/>
    </source>
</evidence>
<name>A0A1H1PVT1_9ACTN</name>
<keyword evidence="2" id="KW-1185">Reference proteome</keyword>
<reference evidence="2" key="1">
    <citation type="submission" date="2016-10" db="EMBL/GenBank/DDBJ databases">
        <authorList>
            <person name="Varghese N."/>
            <person name="Submissions S."/>
        </authorList>
    </citation>
    <scope>NUCLEOTIDE SEQUENCE [LARGE SCALE GENOMIC DNA]</scope>
    <source>
        <strain evidence="2">DSM 22127</strain>
    </source>
</reference>
<proteinExistence type="predicted"/>
<evidence type="ECO:0000313" key="1">
    <source>
        <dbReference type="EMBL" id="SDS15340.1"/>
    </source>
</evidence>
<dbReference type="RefSeq" id="WP_091727336.1">
    <property type="nucleotide sequence ID" value="NZ_LT629757.1"/>
</dbReference>
<sequence length="307" mass="33043">MSEASALLLLLADYLGRQDGVVSRKQALAAGLRQHDLDRLARRRLLVPLLRGVLVDHTGEPTWRQRAWGAVLATWPAAVAGESAIALAEGRLPGPRETVHLVVAGDRARPAPLPGVRVRHRSRMEETVHWHLGPPRQRLEEAVVDLAAAAHDEGAAVAVLAAAVNARGTTAARLAAAVAARPRLARRDRLVSVLDDVARGTCSVLEHGFLVHVERPHGLPRAERQQADQGRAGRVYRDAVYGQGCLVELDGRLHERFRSRDADMDRDLDAAAAGGVTVRLGYGQVFSRPCATAAALVRVLHQRGAGA</sequence>
<dbReference type="OrthoDB" id="5146042at2"/>
<dbReference type="AlphaFoldDB" id="A0A1H1PVT1"/>
<dbReference type="STRING" id="642780.SAMN04488570_1250"/>
<dbReference type="Proteomes" id="UP000198859">
    <property type="component" value="Chromosome I"/>
</dbReference>